<dbReference type="GO" id="GO:0005634">
    <property type="term" value="C:nucleus"/>
    <property type="evidence" value="ECO:0007669"/>
    <property type="project" value="UniProtKB-SubCell"/>
</dbReference>
<accession>A0A672FGU6</accession>
<dbReference type="SUPFAM" id="SSF140996">
    <property type="entry name" value="Hermes dimerisation domain"/>
    <property type="match status" value="1"/>
</dbReference>
<dbReference type="InterPro" id="IPR012337">
    <property type="entry name" value="RNaseH-like_sf"/>
</dbReference>
<dbReference type="FunCoup" id="A0A672FGU6">
    <property type="interactions" value="2"/>
</dbReference>
<dbReference type="SMART" id="SM00614">
    <property type="entry name" value="ZnF_BED"/>
    <property type="match status" value="1"/>
</dbReference>
<dbReference type="InterPro" id="IPR036236">
    <property type="entry name" value="Znf_C2H2_sf"/>
</dbReference>
<dbReference type="SUPFAM" id="SSF57667">
    <property type="entry name" value="beta-beta-alpha zinc fingers"/>
    <property type="match status" value="1"/>
</dbReference>
<evidence type="ECO:0000256" key="9">
    <source>
        <dbReference type="PROSITE-ProRule" id="PRU00027"/>
    </source>
</evidence>
<dbReference type="PANTHER" id="PTHR46481">
    <property type="entry name" value="ZINC FINGER BED DOMAIN-CONTAINING PROTEIN 4"/>
    <property type="match status" value="1"/>
</dbReference>
<dbReference type="InterPro" id="IPR003656">
    <property type="entry name" value="Znf_BED"/>
</dbReference>
<evidence type="ECO:0000256" key="7">
    <source>
        <dbReference type="ARBA" id="ARBA00023163"/>
    </source>
</evidence>
<dbReference type="GO" id="GO:0008270">
    <property type="term" value="F:zinc ion binding"/>
    <property type="evidence" value="ECO:0007669"/>
    <property type="project" value="UniProtKB-KW"/>
</dbReference>
<dbReference type="OMA" id="FDEYNTR"/>
<dbReference type="GO" id="GO:0046983">
    <property type="term" value="F:protein dimerization activity"/>
    <property type="evidence" value="ECO:0007669"/>
    <property type="project" value="InterPro"/>
</dbReference>
<keyword evidence="3 9" id="KW-0863">Zinc-finger</keyword>
<keyword evidence="12" id="KW-1185">Reference proteome</keyword>
<dbReference type="InterPro" id="IPR052035">
    <property type="entry name" value="ZnF_BED_domain_contain"/>
</dbReference>
<keyword evidence="4" id="KW-0862">Zinc</keyword>
<dbReference type="Ensembl" id="ENSSFAT00005005321.1">
    <property type="protein sequence ID" value="ENSSFAP00005005022.1"/>
    <property type="gene ID" value="ENSSFAG00005003234.1"/>
</dbReference>
<evidence type="ECO:0000313" key="12">
    <source>
        <dbReference type="Proteomes" id="UP000472267"/>
    </source>
</evidence>
<keyword evidence="5" id="KW-0805">Transcription regulation</keyword>
<dbReference type="PROSITE" id="PS50808">
    <property type="entry name" value="ZF_BED"/>
    <property type="match status" value="1"/>
</dbReference>
<sequence length="606" mass="67526">MEENDVQPAPSSLKAKVWQHFSFYRLPGKTELDMTHTVCKHCKAKLKYFGNTTNARAHITRHHPEMSDTEKQSRPPAADQRTIQYFTKLSANSERAKKITRSIACFIAKDLRPYSVVENEGFICMLQTLEPRYAIPSRKFLSETAVPQLYEETKRKVASDLAKTTRVALTCDAWTSRATQSYVTFTVHYISDTWLLESRVLQTRVMHESHTAANVNAMFHSVANEWNLTVSELVIVTDNDANMLAATPIDNLVHITCFAHTLNLAAQRALKLTTEKQKLLQLPVHKLKTDVTTRWNSALDMIERFLEQQPAICAALLSPQVRKSASDICTVSDMDVSAAEEIATALKPLKDATHIMSEDSTPTLSVIAPLHTQLLNDTAGVAADAPVIREIKLAIHEDLAKRYSSAQDKSMLHSSSFLDPRFKALPFLTVEDQLEIQANRHLNLEESGCDTTVTPQADTEEGPAPKRRPSALVTLLGKTFTEVSGAHRSASTRAEEELKKYLEAPPLSLSENPLSWWRIHETAFPLLARQAKRYLCIPGTSVAAERVFSTAGDIVTAQRSSLTPAHVGQLLFLQKNLNLASITVLPLTEKLASIMLKDLAEANNNR</sequence>
<dbReference type="Gene3D" id="1.10.10.1070">
    <property type="entry name" value="Zinc finger, BED domain-containing"/>
    <property type="match status" value="1"/>
</dbReference>
<proteinExistence type="predicted"/>
<protein>
    <recommendedName>
        <fullName evidence="10">BED-type domain-containing protein</fullName>
    </recommendedName>
</protein>
<comment type="subcellular location">
    <subcellularLocation>
        <location evidence="1">Nucleus</location>
    </subcellularLocation>
</comment>
<evidence type="ECO:0000256" key="6">
    <source>
        <dbReference type="ARBA" id="ARBA00023125"/>
    </source>
</evidence>
<name>A0A672FGU6_SALFA</name>
<dbReference type="SUPFAM" id="SSF53098">
    <property type="entry name" value="Ribonuclease H-like"/>
    <property type="match status" value="1"/>
</dbReference>
<dbReference type="Pfam" id="PF05699">
    <property type="entry name" value="Dimer_Tnp_hAT"/>
    <property type="match status" value="1"/>
</dbReference>
<reference evidence="11" key="3">
    <citation type="submission" date="2025-09" db="UniProtKB">
        <authorList>
            <consortium name="Ensembl"/>
        </authorList>
    </citation>
    <scope>IDENTIFICATION</scope>
</reference>
<evidence type="ECO:0000259" key="10">
    <source>
        <dbReference type="PROSITE" id="PS50808"/>
    </source>
</evidence>
<dbReference type="GO" id="GO:0003677">
    <property type="term" value="F:DNA binding"/>
    <property type="evidence" value="ECO:0007669"/>
    <property type="project" value="UniProtKB-KW"/>
</dbReference>
<dbReference type="InParanoid" id="A0A672FGU6"/>
<dbReference type="Pfam" id="PF02892">
    <property type="entry name" value="zf-BED"/>
    <property type="match status" value="1"/>
</dbReference>
<evidence type="ECO:0000256" key="4">
    <source>
        <dbReference type="ARBA" id="ARBA00022833"/>
    </source>
</evidence>
<keyword evidence="6" id="KW-0238">DNA-binding</keyword>
<dbReference type="AlphaFoldDB" id="A0A672FGU6"/>
<keyword evidence="2" id="KW-0479">Metal-binding</keyword>
<keyword evidence="8" id="KW-0539">Nucleus</keyword>
<organism evidence="11 12">
    <name type="scientific">Salarias fasciatus</name>
    <name type="common">Jewelled blenny</name>
    <name type="synonym">Blennius fasciatus</name>
    <dbReference type="NCBI Taxonomy" id="181472"/>
    <lineage>
        <taxon>Eukaryota</taxon>
        <taxon>Metazoa</taxon>
        <taxon>Chordata</taxon>
        <taxon>Craniata</taxon>
        <taxon>Vertebrata</taxon>
        <taxon>Euteleostomi</taxon>
        <taxon>Actinopterygii</taxon>
        <taxon>Neopterygii</taxon>
        <taxon>Teleostei</taxon>
        <taxon>Neoteleostei</taxon>
        <taxon>Acanthomorphata</taxon>
        <taxon>Ovalentaria</taxon>
        <taxon>Blenniimorphae</taxon>
        <taxon>Blenniiformes</taxon>
        <taxon>Blennioidei</taxon>
        <taxon>Blenniidae</taxon>
        <taxon>Salariinae</taxon>
        <taxon>Salarias</taxon>
    </lineage>
</organism>
<feature type="domain" description="BED-type" evidence="10">
    <location>
        <begin position="12"/>
        <end position="70"/>
    </location>
</feature>
<evidence type="ECO:0000256" key="2">
    <source>
        <dbReference type="ARBA" id="ARBA00022723"/>
    </source>
</evidence>
<evidence type="ECO:0000256" key="5">
    <source>
        <dbReference type="ARBA" id="ARBA00023015"/>
    </source>
</evidence>
<reference evidence="11" key="2">
    <citation type="submission" date="2025-08" db="UniProtKB">
        <authorList>
            <consortium name="Ensembl"/>
        </authorList>
    </citation>
    <scope>IDENTIFICATION</scope>
</reference>
<dbReference type="Proteomes" id="UP000472267">
    <property type="component" value="Chromosome 19"/>
</dbReference>
<reference evidence="11" key="1">
    <citation type="submission" date="2019-06" db="EMBL/GenBank/DDBJ databases">
        <authorList>
            <consortium name="Wellcome Sanger Institute Data Sharing"/>
        </authorList>
    </citation>
    <scope>NUCLEOTIDE SEQUENCE [LARGE SCALE GENOMIC DNA]</scope>
</reference>
<evidence type="ECO:0000313" key="11">
    <source>
        <dbReference type="Ensembl" id="ENSSFAP00005005022.1"/>
    </source>
</evidence>
<evidence type="ECO:0000256" key="1">
    <source>
        <dbReference type="ARBA" id="ARBA00004123"/>
    </source>
</evidence>
<keyword evidence="7" id="KW-0804">Transcription</keyword>
<dbReference type="InterPro" id="IPR008906">
    <property type="entry name" value="HATC_C_dom"/>
</dbReference>
<evidence type="ECO:0000256" key="8">
    <source>
        <dbReference type="ARBA" id="ARBA00023242"/>
    </source>
</evidence>
<evidence type="ECO:0000256" key="3">
    <source>
        <dbReference type="ARBA" id="ARBA00022771"/>
    </source>
</evidence>
<dbReference type="PANTHER" id="PTHR46481:SF9">
    <property type="entry name" value="ZINC FINGER BED DOMAIN-CONTAINING PROTEIN 1-LIKE"/>
    <property type="match status" value="1"/>
</dbReference>